<organism evidence="1 2">
    <name type="scientific">Somion occarium</name>
    <dbReference type="NCBI Taxonomy" id="3059160"/>
    <lineage>
        <taxon>Eukaryota</taxon>
        <taxon>Fungi</taxon>
        <taxon>Dikarya</taxon>
        <taxon>Basidiomycota</taxon>
        <taxon>Agaricomycotina</taxon>
        <taxon>Agaricomycetes</taxon>
        <taxon>Polyporales</taxon>
        <taxon>Cerrenaceae</taxon>
        <taxon>Somion</taxon>
    </lineage>
</organism>
<proteinExistence type="predicted"/>
<dbReference type="Proteomes" id="UP001497453">
    <property type="component" value="Chromosome 10"/>
</dbReference>
<reference evidence="2" key="1">
    <citation type="submission" date="2024-04" db="EMBL/GenBank/DDBJ databases">
        <authorList>
            <person name="Shaw F."/>
            <person name="Minotto A."/>
        </authorList>
    </citation>
    <scope>NUCLEOTIDE SEQUENCE [LARGE SCALE GENOMIC DNA]</scope>
</reference>
<sequence>MSSNPFNPFHPDIPSRNHVVHVSPSMRPPFPEWAKRKLNQLYSADSEESFNAAFDNLIARDANEFSIDGKVQDRPEFKRRLWEEVKASSDGVQVKQAESDSAGEAKIAFEAPGGISRSLHLKIIEDHTLIPPRIPLSGRPGFIDRRRAAKVVLT</sequence>
<accession>A0ABP1CSE7</accession>
<dbReference type="EMBL" id="OZ037953">
    <property type="protein sequence ID" value="CAL1697449.1"/>
    <property type="molecule type" value="Genomic_DNA"/>
</dbReference>
<name>A0ABP1CSE7_9APHY</name>
<protein>
    <submittedName>
        <fullName evidence="1">Uncharacterized protein</fullName>
    </submittedName>
</protein>
<keyword evidence="2" id="KW-1185">Reference proteome</keyword>
<evidence type="ECO:0000313" key="1">
    <source>
        <dbReference type="EMBL" id="CAL1697449.1"/>
    </source>
</evidence>
<evidence type="ECO:0000313" key="2">
    <source>
        <dbReference type="Proteomes" id="UP001497453"/>
    </source>
</evidence>
<gene>
    <name evidence="1" type="ORF">GFSPODELE1_LOCUS1658</name>
</gene>